<feature type="compositionally biased region" description="Polar residues" evidence="9">
    <location>
        <begin position="7"/>
        <end position="20"/>
    </location>
</feature>
<evidence type="ECO:0000256" key="8">
    <source>
        <dbReference type="RuleBase" id="RU364126"/>
    </source>
</evidence>
<dbReference type="PANTHER" id="PTHR14456">
    <property type="entry name" value="INOSITOL POLYPHOSPHATE KINASE 1"/>
    <property type="match status" value="1"/>
</dbReference>
<dbReference type="GO" id="GO:0005634">
    <property type="term" value="C:nucleus"/>
    <property type="evidence" value="ECO:0007669"/>
    <property type="project" value="TreeGrafter"/>
</dbReference>
<dbReference type="PANTHER" id="PTHR14456:SF2">
    <property type="entry name" value="INOSITOL-PENTAKISPHOSPHATE 2-KINASE"/>
    <property type="match status" value="1"/>
</dbReference>
<organism evidence="10">
    <name type="scientific">Melanopsichium pennsylvanicum 4</name>
    <dbReference type="NCBI Taxonomy" id="1398559"/>
    <lineage>
        <taxon>Eukaryota</taxon>
        <taxon>Fungi</taxon>
        <taxon>Dikarya</taxon>
        <taxon>Basidiomycota</taxon>
        <taxon>Ustilaginomycotina</taxon>
        <taxon>Ustilaginomycetes</taxon>
        <taxon>Ustilaginales</taxon>
        <taxon>Ustilaginaceae</taxon>
        <taxon>Melanopsichium</taxon>
    </lineage>
</organism>
<keyword evidence="5 8" id="KW-0547">Nucleotide-binding</keyword>
<evidence type="ECO:0000256" key="7">
    <source>
        <dbReference type="ARBA" id="ARBA00022840"/>
    </source>
</evidence>
<dbReference type="Pfam" id="PF06090">
    <property type="entry name" value="Ins_P5_2-kin"/>
    <property type="match status" value="1"/>
</dbReference>
<dbReference type="AlphaFoldDB" id="A0A077RCJ6"/>
<keyword evidence="6 8" id="KW-0418">Kinase</keyword>
<dbReference type="GO" id="GO:0032958">
    <property type="term" value="P:inositol phosphate biosynthetic process"/>
    <property type="evidence" value="ECO:0007669"/>
    <property type="project" value="TreeGrafter"/>
</dbReference>
<evidence type="ECO:0000313" key="10">
    <source>
        <dbReference type="EMBL" id="CDI57137.1"/>
    </source>
</evidence>
<dbReference type="EC" id="2.7.1.158" evidence="2 8"/>
<comment type="domain">
    <text evidence="8">The EXKPK motif is conserved in inositol-pentakisphosphate 2-kinases of both family 1 and 2.</text>
</comment>
<dbReference type="GO" id="GO:0005524">
    <property type="term" value="F:ATP binding"/>
    <property type="evidence" value="ECO:0007669"/>
    <property type="project" value="UniProtKB-KW"/>
</dbReference>
<dbReference type="InterPro" id="IPR009286">
    <property type="entry name" value="Ins_P5_2-kin"/>
</dbReference>
<evidence type="ECO:0000256" key="3">
    <source>
        <dbReference type="ARBA" id="ARBA00014846"/>
    </source>
</evidence>
<dbReference type="EMBL" id="HG529927">
    <property type="protein sequence ID" value="CDI57137.1"/>
    <property type="molecule type" value="Genomic_DNA"/>
</dbReference>
<keyword evidence="4 8" id="KW-0808">Transferase</keyword>
<keyword evidence="7 8" id="KW-0067">ATP-binding</keyword>
<evidence type="ECO:0000256" key="9">
    <source>
        <dbReference type="SAM" id="MobiDB-lite"/>
    </source>
</evidence>
<protein>
    <recommendedName>
        <fullName evidence="3 8">Inositol-pentakisphosphate 2-kinase</fullName>
        <ecNumber evidence="2 8">2.7.1.158</ecNumber>
    </recommendedName>
</protein>
<dbReference type="GO" id="GO:0035299">
    <property type="term" value="F:inositol-1,3,4,5,6-pentakisphosphate 2-kinase activity"/>
    <property type="evidence" value="ECO:0007669"/>
    <property type="project" value="UniProtKB-EC"/>
</dbReference>
<dbReference type="Gene3D" id="3.30.200.110">
    <property type="entry name" value="Inositol-pentakisphosphate 2-kinase, N-lobe"/>
    <property type="match status" value="1"/>
</dbReference>
<evidence type="ECO:0000256" key="2">
    <source>
        <dbReference type="ARBA" id="ARBA00012023"/>
    </source>
</evidence>
<dbReference type="InterPro" id="IPR043001">
    <property type="entry name" value="IP5_2-K_N_lobe"/>
</dbReference>
<reference evidence="10" key="1">
    <citation type="journal article" date="2014" name="Genome Biol. Evol.">
        <title>Gene Loss Rather Than Gene Gain Is Associated with a Host Jump from Monocots to Dicots in the Smut Fungus Melanopsichium pennsylvanicum.</title>
        <authorList>
            <person name="Sharma R."/>
            <person name="Mishra B."/>
            <person name="Runge F."/>
            <person name="Thines M."/>
        </authorList>
    </citation>
    <scope>NUCLEOTIDE SEQUENCE</scope>
    <source>
        <strain evidence="10">4</strain>
    </source>
</reference>
<comment type="catalytic activity">
    <reaction evidence="1 8">
        <text>1D-myo-inositol 1,3,4,5,6-pentakisphosphate + ATP = 1D-myo-inositol hexakisphosphate + ADP + H(+)</text>
        <dbReference type="Rhea" id="RHEA:20313"/>
        <dbReference type="ChEBI" id="CHEBI:15378"/>
        <dbReference type="ChEBI" id="CHEBI:30616"/>
        <dbReference type="ChEBI" id="CHEBI:57733"/>
        <dbReference type="ChEBI" id="CHEBI:58130"/>
        <dbReference type="ChEBI" id="CHEBI:456216"/>
        <dbReference type="EC" id="2.7.1.158"/>
    </reaction>
</comment>
<comment type="function">
    <text evidence="8">Phosphorylates Ins(1,3,4,5,6)P5 at position 2 to form Ins(1,2,3,4,5,6)P6 (InsP6 or phytate).</text>
</comment>
<feature type="region of interest" description="Disordered" evidence="9">
    <location>
        <begin position="1"/>
        <end position="20"/>
    </location>
</feature>
<sequence length="507" mass="56865">MPPTPFQPNHRTPFKSTLSSSQQSRQHHTPFCSSPSSTSICISDIVPSEWKYHAEGGKNILLSYSPSCADSSPFCTPGCTYALRIPKSLPLSTDAQQADDQEESSCFTQDIIAPLLGSSSVLPQCITIYIQTARDRDIIETLAARIELERPPARRASPSRIRADQLSCIYAVENVTAFTPSFSGQGVLCVEIKPKWGFLPKLEALPPNSPNVEIKAKFSRFKMHKVLKQQGAMTREEFEQLYDPLDLYSMDHKRMDKAIRALWREWKQTHGKTNNLRLFWNGQMVYPKDTESLKHVAALLGGQDGEEAFVVALVKHLIKELTRPYLFSTEIGQDKDDKEMSLLSRLAYLQSALDPLDVEGLAHLWLHHTQSHTLGQIHVSNSNSNFNSTTSSLPPSLTCALPSSQLYPVLQKFFKPSASSVDVKLEDAVQAFLVSASFKDCSMLIRMNRDQDRVGEKLVVQETKLVDLDRKSWEKLGWMQKTDAEVCATFLKWLETLECLPSASVGL</sequence>
<accession>A0A077RCJ6</accession>
<evidence type="ECO:0000256" key="1">
    <source>
        <dbReference type="ARBA" id="ARBA00001774"/>
    </source>
</evidence>
<name>A0A077RCJ6_9BASI</name>
<evidence type="ECO:0000256" key="5">
    <source>
        <dbReference type="ARBA" id="ARBA00022741"/>
    </source>
</evidence>
<proteinExistence type="predicted"/>
<evidence type="ECO:0000256" key="4">
    <source>
        <dbReference type="ARBA" id="ARBA00022679"/>
    </source>
</evidence>
<evidence type="ECO:0000256" key="6">
    <source>
        <dbReference type="ARBA" id="ARBA00022777"/>
    </source>
</evidence>